<organism evidence="7 8">
    <name type="scientific">Allostreptomyces psammosilenae</name>
    <dbReference type="NCBI Taxonomy" id="1892865"/>
    <lineage>
        <taxon>Bacteria</taxon>
        <taxon>Bacillati</taxon>
        <taxon>Actinomycetota</taxon>
        <taxon>Actinomycetes</taxon>
        <taxon>Kitasatosporales</taxon>
        <taxon>Streptomycetaceae</taxon>
        <taxon>Allostreptomyces</taxon>
    </lineage>
</organism>
<sequence length="1215" mass="127838">MSPRNRPSALSRRGFVLSTGLTLLGSALPAATAAAAPAGADGAPALPLAATDPTAIPDPIGVTGSWTRTADAGQRVVTAFESNAVAVSEQRVAANAVLGAMVTVHADTPFAVGSLVVRAAVDGSSGYAAGIDPNLGRVRLFDLATGQDLVPPAAFASQPGTAYHLEVALDGPALRVSVNGTTLLTANDDRYQHGVVALHAYNGTVTFGPPALRTITTNLTGWSTSGGTWTATGTGWRAAALADTNVRAVAGTRAHDVSLRADVLVHDPFAVATLLLRTNPAGTTGYALEVDPNLDRLRLYRIDGNVTLGTHSTPIATGTVYRVRVEAERGELRVHWQTDFIRPDGHAPAITATDTAHASGHLGVQVYNGSASFEEITASDVVTDLQGWRTASGAWFPDLRGIRSDGTVAALRTAPFPGGDALLGADVTLGGSRPAASAGLVFRAAPDGSGGYEARLDFATNTMALVDRATGARLATAAPPVRQIRPGVPYRVEVRAQGTTVEVHLDGVSTLRAAVTGTGGSRAGLAAGPGVACFQNVRVRRPGEYRTETYRPWYHHTQLAGHASDPNGLVYHEGEYHLFHQDQGRWAHAVSTDLVHWRELPVALPFSRFGHAWSGSAVVDAHDVSGLFGGGSGLVAFYTSYHPDRSGGNQCVRVAYSKDRGRSWEWYGEDPVVPNPGGPDGNWDFRDPKVIWDAEHGTWVMVVAGGDHVRFFTSTDLLTWRHVSSFGYGAWVTGGTWECPDFFPLPVDGDPNRVRWVLTLSTGPARHTDGSTCEYFVGGWDGTTFTSDTPAGTPLRADSGRDFYAAISFYGAPEGRRLWIGWMSNWDYAFAEPTAPWKGQLSVVRELTLSSAGGQGVRLLQRPVAELAALRAGTTSRLNVTVTPTSPNPLGGVTGVSYEIEAEIGLPATGAASEVRFGLREKAGQRTVVGYEVAASRLYLDRTASGPSHFTRYFAGRSTAALAPTTVGGERRLTLRMFVDASSVEVFGGDGRAAITSQVFPDPDARGMSFQAVGGTARLVAVRVHRLAGAYRVGDAVTPPPAAPSGGAFRGDLGPLTVTPGGRWTPSGAGLAGTFDKDSDALAGRELADLELTSLVRFGGPDAATSGAGSILLRASADGANGYCLNIDPNLRTVRLFTRVNGSFDDSMLLARVPVLVRTGTSYPVRVLAEGTRIQVFLCGERIIDVVDATFAGGRVGLNVFGGRAAYQDTYARGL</sequence>
<evidence type="ECO:0000313" key="7">
    <source>
        <dbReference type="EMBL" id="NYI03772.1"/>
    </source>
</evidence>
<comment type="similarity">
    <text evidence="1">Belongs to the glycosyl hydrolase 32 family.</text>
</comment>
<gene>
    <name evidence="7" type="ORF">FHU37_000715</name>
</gene>
<dbReference type="InterPro" id="IPR013148">
    <property type="entry name" value="Glyco_hydro_32_N"/>
</dbReference>
<keyword evidence="4" id="KW-0732">Signal</keyword>
<dbReference type="SUPFAM" id="SSF75005">
    <property type="entry name" value="Arabinanase/levansucrase/invertase"/>
    <property type="match status" value="1"/>
</dbReference>
<dbReference type="Pfam" id="PF00251">
    <property type="entry name" value="Glyco_hydro_32N"/>
    <property type="match status" value="1"/>
</dbReference>
<dbReference type="CDD" id="cd18622">
    <property type="entry name" value="GH32_Inu-like"/>
    <property type="match status" value="1"/>
</dbReference>
<dbReference type="GO" id="GO:0005987">
    <property type="term" value="P:sucrose catabolic process"/>
    <property type="evidence" value="ECO:0007669"/>
    <property type="project" value="TreeGrafter"/>
</dbReference>
<accession>A0A852ZZS5</accession>
<evidence type="ECO:0000256" key="2">
    <source>
        <dbReference type="ARBA" id="ARBA00022801"/>
    </source>
</evidence>
<dbReference type="InterPro" id="IPR001362">
    <property type="entry name" value="Glyco_hydro_32"/>
</dbReference>
<proteinExistence type="inferred from homology"/>
<dbReference type="GO" id="GO:0005737">
    <property type="term" value="C:cytoplasm"/>
    <property type="evidence" value="ECO:0007669"/>
    <property type="project" value="TreeGrafter"/>
</dbReference>
<dbReference type="Gene3D" id="2.115.10.20">
    <property type="entry name" value="Glycosyl hydrolase domain, family 43"/>
    <property type="match status" value="1"/>
</dbReference>
<dbReference type="GO" id="GO:0004575">
    <property type="term" value="F:sucrose alpha-glucosidase activity"/>
    <property type="evidence" value="ECO:0007669"/>
    <property type="project" value="TreeGrafter"/>
</dbReference>
<comment type="caution">
    <text evidence="7">The sequence shown here is derived from an EMBL/GenBank/DDBJ whole genome shotgun (WGS) entry which is preliminary data.</text>
</comment>
<feature type="signal peptide" evidence="4">
    <location>
        <begin position="1"/>
        <end position="35"/>
    </location>
</feature>
<dbReference type="GO" id="GO:0033912">
    <property type="term" value="F:2,6-beta-fructan 6-levanbiohydrolase activity"/>
    <property type="evidence" value="ECO:0007669"/>
    <property type="project" value="UniProtKB-EC"/>
</dbReference>
<dbReference type="RefSeq" id="WP_179812771.1">
    <property type="nucleotide sequence ID" value="NZ_JACBZD010000001.1"/>
</dbReference>
<dbReference type="PANTHER" id="PTHR42800:SF1">
    <property type="entry name" value="EXOINULINASE INUD (AFU_ORTHOLOGUE AFUA_5G00480)"/>
    <property type="match status" value="1"/>
</dbReference>
<keyword evidence="8" id="KW-1185">Reference proteome</keyword>
<evidence type="ECO:0000256" key="4">
    <source>
        <dbReference type="SAM" id="SignalP"/>
    </source>
</evidence>
<dbReference type="Pfam" id="PF08244">
    <property type="entry name" value="Glyco_hydro_32C"/>
    <property type="match status" value="1"/>
</dbReference>
<dbReference type="PROSITE" id="PS51318">
    <property type="entry name" value="TAT"/>
    <property type="match status" value="1"/>
</dbReference>
<dbReference type="SMART" id="SM00640">
    <property type="entry name" value="Glyco_32"/>
    <property type="match status" value="1"/>
</dbReference>
<evidence type="ECO:0000259" key="5">
    <source>
        <dbReference type="Pfam" id="PF00251"/>
    </source>
</evidence>
<reference evidence="7 8" key="1">
    <citation type="submission" date="2020-07" db="EMBL/GenBank/DDBJ databases">
        <title>Sequencing the genomes of 1000 actinobacteria strains.</title>
        <authorList>
            <person name="Klenk H.-P."/>
        </authorList>
    </citation>
    <scope>NUCLEOTIDE SEQUENCE [LARGE SCALE GENOMIC DNA]</scope>
    <source>
        <strain evidence="7 8">DSM 42178</strain>
    </source>
</reference>
<feature type="domain" description="Glycosyl hydrolase family 32 C-terminal" evidence="6">
    <location>
        <begin position="866"/>
        <end position="1025"/>
    </location>
</feature>
<dbReference type="EC" id="3.2.1.64" evidence="7"/>
<keyword evidence="3 7" id="KW-0326">Glycosidase</keyword>
<evidence type="ECO:0000259" key="6">
    <source>
        <dbReference type="Pfam" id="PF08244"/>
    </source>
</evidence>
<dbReference type="InterPro" id="IPR023296">
    <property type="entry name" value="Glyco_hydro_beta-prop_sf"/>
</dbReference>
<dbReference type="Proteomes" id="UP000567795">
    <property type="component" value="Unassembled WGS sequence"/>
</dbReference>
<dbReference type="Gene3D" id="2.60.120.560">
    <property type="entry name" value="Exo-inulinase, domain 1"/>
    <property type="match status" value="5"/>
</dbReference>
<dbReference type="InterPro" id="IPR006311">
    <property type="entry name" value="TAT_signal"/>
</dbReference>
<dbReference type="EMBL" id="JACBZD010000001">
    <property type="protein sequence ID" value="NYI03772.1"/>
    <property type="molecule type" value="Genomic_DNA"/>
</dbReference>
<dbReference type="InterPro" id="IPR013189">
    <property type="entry name" value="Glyco_hydro_32_C"/>
</dbReference>
<keyword evidence="2 7" id="KW-0378">Hydrolase</keyword>
<evidence type="ECO:0000256" key="3">
    <source>
        <dbReference type="ARBA" id="ARBA00023295"/>
    </source>
</evidence>
<dbReference type="AlphaFoldDB" id="A0A852ZZS5"/>
<feature type="domain" description="Glycosyl hydrolase family 32 N-terminal" evidence="5">
    <location>
        <begin position="555"/>
        <end position="863"/>
    </location>
</feature>
<protein>
    <submittedName>
        <fullName evidence="7">Levanbiose-producing levanase</fullName>
        <ecNumber evidence="7">3.2.1.64</ecNumber>
    </submittedName>
</protein>
<evidence type="ECO:0000313" key="8">
    <source>
        <dbReference type="Proteomes" id="UP000567795"/>
    </source>
</evidence>
<evidence type="ECO:0000256" key="1">
    <source>
        <dbReference type="ARBA" id="ARBA00009902"/>
    </source>
</evidence>
<feature type="chain" id="PRO_5032499938" evidence="4">
    <location>
        <begin position="36"/>
        <end position="1215"/>
    </location>
</feature>
<dbReference type="SUPFAM" id="SSF49899">
    <property type="entry name" value="Concanavalin A-like lectins/glucanases"/>
    <property type="match status" value="1"/>
</dbReference>
<dbReference type="PANTHER" id="PTHR42800">
    <property type="entry name" value="EXOINULINASE INUD (AFU_ORTHOLOGUE AFUA_5G00480)"/>
    <property type="match status" value="1"/>
</dbReference>
<dbReference type="InterPro" id="IPR013320">
    <property type="entry name" value="ConA-like_dom_sf"/>
</dbReference>
<name>A0A852ZZS5_9ACTN</name>